<evidence type="ECO:0000256" key="2">
    <source>
        <dbReference type="ARBA" id="ARBA00022448"/>
    </source>
</evidence>
<keyword evidence="4 7" id="KW-0812">Transmembrane</keyword>
<reference evidence="9 10" key="1">
    <citation type="submission" date="2024-04" db="EMBL/GenBank/DDBJ databases">
        <title>Human intestinal bacterial collection.</title>
        <authorList>
            <person name="Pauvert C."/>
            <person name="Hitch T.C.A."/>
            <person name="Clavel T."/>
        </authorList>
    </citation>
    <scope>NUCLEOTIDE SEQUENCE [LARGE SCALE GENOMIC DNA]</scope>
    <source>
        <strain evidence="9 10">CLA-AA-H161</strain>
    </source>
</reference>
<keyword evidence="10" id="KW-1185">Reference proteome</keyword>
<sequence>MKKKKINWKHWLPFYIMFIPGLIYMIVNNYMPLYGMQLAFKSFSYSKGIAGSKWIGFKNFKFLFATKDAFIMVRNTLLYNILWIFVGAVFGITVAILFNEIQNKIAKKFYQTAILLPYLISIVVVAYLVYAFLATDTGLVNNAIVKGLLGKKEGVAWYMESKFWPFILTFVQQWKQIGFGMLLYLASILGIDKTYYEAAMLDGATKWQQIKSITLPLLKPTIIMLVILNLGQIFRSDFGLFYQVPMNQGALYSTTQTIDTYVYRALMVNNNVGMSAAASFLQSVVGFIFIVTANAIVNHFDKDSSLF</sequence>
<evidence type="ECO:0000256" key="4">
    <source>
        <dbReference type="ARBA" id="ARBA00022692"/>
    </source>
</evidence>
<dbReference type="Gene3D" id="1.10.3720.10">
    <property type="entry name" value="MetI-like"/>
    <property type="match status" value="1"/>
</dbReference>
<feature type="transmembrane region" description="Helical" evidence="7">
    <location>
        <begin position="12"/>
        <end position="31"/>
    </location>
</feature>
<dbReference type="PANTHER" id="PTHR43227">
    <property type="entry name" value="BLL4140 PROTEIN"/>
    <property type="match status" value="1"/>
</dbReference>
<dbReference type="PROSITE" id="PS50928">
    <property type="entry name" value="ABC_TM1"/>
    <property type="match status" value="1"/>
</dbReference>
<dbReference type="InterPro" id="IPR035906">
    <property type="entry name" value="MetI-like_sf"/>
</dbReference>
<comment type="subcellular location">
    <subcellularLocation>
        <location evidence="1 7">Cell membrane</location>
        <topology evidence="1 7">Multi-pass membrane protein</topology>
    </subcellularLocation>
</comment>
<organism evidence="9 10">
    <name type="scientific">Blautia acetigignens</name>
    <dbReference type="NCBI Taxonomy" id="2981783"/>
    <lineage>
        <taxon>Bacteria</taxon>
        <taxon>Bacillati</taxon>
        <taxon>Bacillota</taxon>
        <taxon>Clostridia</taxon>
        <taxon>Lachnospirales</taxon>
        <taxon>Lachnospiraceae</taxon>
        <taxon>Blautia</taxon>
    </lineage>
</organism>
<keyword evidence="3" id="KW-1003">Cell membrane</keyword>
<evidence type="ECO:0000259" key="8">
    <source>
        <dbReference type="PROSITE" id="PS50928"/>
    </source>
</evidence>
<evidence type="ECO:0000256" key="7">
    <source>
        <dbReference type="RuleBase" id="RU363032"/>
    </source>
</evidence>
<dbReference type="PANTHER" id="PTHR43227:SF11">
    <property type="entry name" value="BLL4140 PROTEIN"/>
    <property type="match status" value="1"/>
</dbReference>
<dbReference type="RefSeq" id="WP_195409488.1">
    <property type="nucleotide sequence ID" value="NZ_JBBNFW010000144.1"/>
</dbReference>
<evidence type="ECO:0000256" key="6">
    <source>
        <dbReference type="ARBA" id="ARBA00023136"/>
    </source>
</evidence>
<comment type="similarity">
    <text evidence="7">Belongs to the binding-protein-dependent transport system permease family.</text>
</comment>
<dbReference type="Pfam" id="PF00528">
    <property type="entry name" value="BPD_transp_1"/>
    <property type="match status" value="1"/>
</dbReference>
<protein>
    <submittedName>
        <fullName evidence="9">ABC transporter permease subunit</fullName>
    </submittedName>
</protein>
<keyword evidence="2 7" id="KW-0813">Transport</keyword>
<dbReference type="Proteomes" id="UP001470752">
    <property type="component" value="Unassembled WGS sequence"/>
</dbReference>
<gene>
    <name evidence="9" type="ORF">AAAX94_06860</name>
</gene>
<feature type="transmembrane region" description="Helical" evidence="7">
    <location>
        <begin position="110"/>
        <end position="133"/>
    </location>
</feature>
<keyword evidence="5 7" id="KW-1133">Transmembrane helix</keyword>
<dbReference type="GeneID" id="69513257"/>
<feature type="transmembrane region" description="Helical" evidence="7">
    <location>
        <begin position="217"/>
        <end position="234"/>
    </location>
</feature>
<evidence type="ECO:0000313" key="9">
    <source>
        <dbReference type="EMBL" id="MEQ2412741.1"/>
    </source>
</evidence>
<evidence type="ECO:0000256" key="1">
    <source>
        <dbReference type="ARBA" id="ARBA00004651"/>
    </source>
</evidence>
<name>A0ABV1CK53_9FIRM</name>
<dbReference type="InterPro" id="IPR000515">
    <property type="entry name" value="MetI-like"/>
</dbReference>
<comment type="caution">
    <text evidence="9">The sequence shown here is derived from an EMBL/GenBank/DDBJ whole genome shotgun (WGS) entry which is preliminary data.</text>
</comment>
<evidence type="ECO:0000256" key="5">
    <source>
        <dbReference type="ARBA" id="ARBA00022989"/>
    </source>
</evidence>
<dbReference type="InterPro" id="IPR050809">
    <property type="entry name" value="UgpAE/MalFG_permease"/>
</dbReference>
<feature type="transmembrane region" description="Helical" evidence="7">
    <location>
        <begin position="177"/>
        <end position="196"/>
    </location>
</feature>
<feature type="transmembrane region" description="Helical" evidence="7">
    <location>
        <begin position="77"/>
        <end position="98"/>
    </location>
</feature>
<dbReference type="CDD" id="cd06261">
    <property type="entry name" value="TM_PBP2"/>
    <property type="match status" value="1"/>
</dbReference>
<proteinExistence type="inferred from homology"/>
<keyword evidence="6 7" id="KW-0472">Membrane</keyword>
<dbReference type="EMBL" id="JBBNFW010000144">
    <property type="protein sequence ID" value="MEQ2412741.1"/>
    <property type="molecule type" value="Genomic_DNA"/>
</dbReference>
<evidence type="ECO:0000256" key="3">
    <source>
        <dbReference type="ARBA" id="ARBA00022475"/>
    </source>
</evidence>
<evidence type="ECO:0000313" key="10">
    <source>
        <dbReference type="Proteomes" id="UP001470752"/>
    </source>
</evidence>
<dbReference type="SUPFAM" id="SSF161098">
    <property type="entry name" value="MetI-like"/>
    <property type="match status" value="1"/>
</dbReference>
<feature type="domain" description="ABC transmembrane type-1" evidence="8">
    <location>
        <begin position="73"/>
        <end position="293"/>
    </location>
</feature>
<accession>A0ABV1CK53</accession>
<feature type="transmembrane region" description="Helical" evidence="7">
    <location>
        <begin position="276"/>
        <end position="297"/>
    </location>
</feature>